<protein>
    <submittedName>
        <fullName evidence="1">Uncharacterized protein</fullName>
    </submittedName>
</protein>
<organism evidence="1">
    <name type="scientific">marine sediment metagenome</name>
    <dbReference type="NCBI Taxonomy" id="412755"/>
    <lineage>
        <taxon>unclassified sequences</taxon>
        <taxon>metagenomes</taxon>
        <taxon>ecological metagenomes</taxon>
    </lineage>
</organism>
<accession>X1D671</accession>
<comment type="caution">
    <text evidence="1">The sequence shown here is derived from an EMBL/GenBank/DDBJ whole genome shotgun (WGS) entry which is preliminary data.</text>
</comment>
<proteinExistence type="predicted"/>
<dbReference type="EMBL" id="BART01032954">
    <property type="protein sequence ID" value="GAH16251.1"/>
    <property type="molecule type" value="Genomic_DNA"/>
</dbReference>
<name>X1D671_9ZZZZ</name>
<sequence length="62" mass="7259">MMYCQLKWAGPIFSDLRKNVEMFSFNSTPTTIIINNNRTFGTFENKMLIFFLLDKDNAIGEM</sequence>
<evidence type="ECO:0000313" key="1">
    <source>
        <dbReference type="EMBL" id="GAH16251.1"/>
    </source>
</evidence>
<reference evidence="1" key="1">
    <citation type="journal article" date="2014" name="Front. Microbiol.">
        <title>High frequency of phylogenetically diverse reductive dehalogenase-homologous genes in deep subseafloor sedimentary metagenomes.</title>
        <authorList>
            <person name="Kawai M."/>
            <person name="Futagami T."/>
            <person name="Toyoda A."/>
            <person name="Takaki Y."/>
            <person name="Nishi S."/>
            <person name="Hori S."/>
            <person name="Arai W."/>
            <person name="Tsubouchi T."/>
            <person name="Morono Y."/>
            <person name="Uchiyama I."/>
            <person name="Ito T."/>
            <person name="Fujiyama A."/>
            <person name="Inagaki F."/>
            <person name="Takami H."/>
        </authorList>
    </citation>
    <scope>NUCLEOTIDE SEQUENCE</scope>
    <source>
        <strain evidence="1">Expedition CK06-06</strain>
    </source>
</reference>
<dbReference type="AlphaFoldDB" id="X1D671"/>
<gene>
    <name evidence="1" type="ORF">S01H4_56795</name>
</gene>